<dbReference type="InterPro" id="IPR027417">
    <property type="entry name" value="P-loop_NTPase"/>
</dbReference>
<dbReference type="CDD" id="cd18809">
    <property type="entry name" value="SF1_C_RecD"/>
    <property type="match status" value="1"/>
</dbReference>
<dbReference type="NCBIfam" id="NF041492">
    <property type="entry name" value="MobF"/>
    <property type="match status" value="1"/>
</dbReference>
<proteinExistence type="predicted"/>
<dbReference type="EMBL" id="JADIKL010000008">
    <property type="protein sequence ID" value="MFK2931892.1"/>
    <property type="molecule type" value="Genomic_DNA"/>
</dbReference>
<dbReference type="SUPFAM" id="SSF55464">
    <property type="entry name" value="Origin of replication-binding domain, RBD-like"/>
    <property type="match status" value="1"/>
</dbReference>
<dbReference type="Pfam" id="PF13538">
    <property type="entry name" value="UvrD_C_2"/>
    <property type="match status" value="1"/>
</dbReference>
<name>A0ABW8KKJ4_9GAMM</name>
<evidence type="ECO:0000259" key="1">
    <source>
        <dbReference type="Pfam" id="PF08751"/>
    </source>
</evidence>
<evidence type="ECO:0000259" key="2">
    <source>
        <dbReference type="Pfam" id="PF13538"/>
    </source>
</evidence>
<dbReference type="InterPro" id="IPR014862">
    <property type="entry name" value="TrwC"/>
</dbReference>
<gene>
    <name evidence="3" type="ORF">ISP14_13930</name>
</gene>
<feature type="domain" description="TrwC relaxase" evidence="1">
    <location>
        <begin position="14"/>
        <end position="289"/>
    </location>
</feature>
<dbReference type="CDD" id="cd17933">
    <property type="entry name" value="DEXSc_RecD-like"/>
    <property type="match status" value="1"/>
</dbReference>
<evidence type="ECO:0000313" key="4">
    <source>
        <dbReference type="Proteomes" id="UP001620397"/>
    </source>
</evidence>
<dbReference type="Gene3D" id="3.40.50.300">
    <property type="entry name" value="P-loop containing nucleotide triphosphate hydrolases"/>
    <property type="match status" value="2"/>
</dbReference>
<feature type="domain" description="UvrD-like helicase C-terminal" evidence="2">
    <location>
        <begin position="822"/>
        <end position="865"/>
    </location>
</feature>
<dbReference type="Proteomes" id="UP001620397">
    <property type="component" value="Unassembled WGS sequence"/>
</dbReference>
<organism evidence="3 4">
    <name type="scientific">Dyella agri</name>
    <dbReference type="NCBI Taxonomy" id="1926869"/>
    <lineage>
        <taxon>Bacteria</taxon>
        <taxon>Pseudomonadati</taxon>
        <taxon>Pseudomonadota</taxon>
        <taxon>Gammaproteobacteria</taxon>
        <taxon>Lysobacterales</taxon>
        <taxon>Rhodanobacteraceae</taxon>
        <taxon>Dyella</taxon>
    </lineage>
</organism>
<accession>A0ABW8KKJ4</accession>
<sequence>MLSLRAHTSAAAVLSYYKVADYYLGGESAASGKDAAVWIGDGAQRLGLDGAVGRTEFERLLVGKLPDGTQLGTYRDGQLEHRPSWDLTFSAPKSVSVMALVGGDSRLFAAHDAAVGAALRYVESSVAETRIRENGDVRNEATGNLIIASLREETSRAADPQLHTHNVVINATQSADGQWRSLDGYQFFQAQREVGQIYRNELALRCAELGYGISQGKDGTFELSGVPQRVIQAFSSRSAAIEDALAAKGLTRETATSAQKDTVTLETRERKSELGSEQLRGNWHERAAQLGFDARALAATTRGLDTAQMRRGRNDASAALAVESAIAKLAEREAVFSQRTLRQVALETAVGKAGLADVERAVVLAESRQDLIPRNFNHDGRMQAGYTTRQGMDTETRMLAAELRGRGQATPFFSSDVAHRTVALDELRSGRTWTQGQRLATAAILTSDHQVHALQGYAGTAKTTTVVRTVAYAASQQGYDIIAMAPTASAAETLGSAIGRHAVTVSRHLSGPDSNPPGTRQLWIVDEASLLSANQTAKLLEEASQSGARVLLIGDVQQLGSVDAGAAFRQLQEDGMRTAVLDEIVRQTNSHAMESVYAAIRGDAKAALAAIERGGGVVLERPDIGDRHVAMARDYVALSPEERSKTLLLDPSREGREQLTVAVRELLKRDSTLSGPAVRIETLEDKRLTREDAKQAFNYEVGDRVRFRRDFAAGVQRGVYYRVAAVDVQAGAITLTDGSGRTVEWNPAKWGNSTVEAYAVTRRELMAGDRIAWTRNDATQGRVNGHSAQVIAVADDGRAIIRDHRGVRTVDLGQEANRHFRHAYVSTVHAAQGRTADRVMVNAESFRTNLLNERSFYVAISRARSDIRIYTDDRKELIRNIEERTGEKATALLQEDRSMARRDVLQGVEVAPDGRRNEASKSLTREGGFSRWAAQSQLLFPSACRFRQGTEESLNCHA</sequence>
<dbReference type="RefSeq" id="WP_404540966.1">
    <property type="nucleotide sequence ID" value="NZ_JADIKL010000008.1"/>
</dbReference>
<dbReference type="NCBIfam" id="TIGR02686">
    <property type="entry name" value="relax_trwC"/>
    <property type="match status" value="1"/>
</dbReference>
<reference evidence="3 4" key="1">
    <citation type="submission" date="2020-10" db="EMBL/GenBank/DDBJ databases">
        <title>Phylogeny of dyella-like bacteria.</title>
        <authorList>
            <person name="Fu J."/>
        </authorList>
    </citation>
    <scope>NUCLEOTIDE SEQUENCE [LARGE SCALE GENOMIC DNA]</scope>
    <source>
        <strain evidence="3 4">DKC-1</strain>
    </source>
</reference>
<comment type="caution">
    <text evidence="3">The sequence shown here is derived from an EMBL/GenBank/DDBJ whole genome shotgun (WGS) entry which is preliminary data.</text>
</comment>
<dbReference type="Pfam" id="PF08751">
    <property type="entry name" value="TrwC"/>
    <property type="match status" value="1"/>
</dbReference>
<dbReference type="InterPro" id="IPR014059">
    <property type="entry name" value="TraI/TrwC_relax"/>
</dbReference>
<evidence type="ECO:0000313" key="3">
    <source>
        <dbReference type="EMBL" id="MFK2931892.1"/>
    </source>
</evidence>
<keyword evidence="4" id="KW-1185">Reference proteome</keyword>
<dbReference type="SUPFAM" id="SSF52540">
    <property type="entry name" value="P-loop containing nucleoside triphosphate hydrolases"/>
    <property type="match status" value="2"/>
</dbReference>
<dbReference type="Pfam" id="PF13604">
    <property type="entry name" value="AAA_30"/>
    <property type="match status" value="1"/>
</dbReference>
<protein>
    <submittedName>
        <fullName evidence="3">Conjugative relaxase</fullName>
    </submittedName>
</protein>
<dbReference type="InterPro" id="IPR027785">
    <property type="entry name" value="UvrD-like_helicase_C"/>
</dbReference>